<dbReference type="AlphaFoldDB" id="A0A3N5D7G0"/>
<evidence type="ECO:0000313" key="2">
    <source>
        <dbReference type="Proteomes" id="UP000275232"/>
    </source>
</evidence>
<reference evidence="1 2" key="1">
    <citation type="submission" date="2018-11" db="EMBL/GenBank/DDBJ databases">
        <title>Erythrobacter spongiae sp. nov., isolated from a marine sponge.</title>
        <authorList>
            <person name="Zhuang L."/>
            <person name="Luo L."/>
        </authorList>
    </citation>
    <scope>NUCLEOTIDE SEQUENCE [LARGE SCALE GENOMIC DNA]</scope>
    <source>
        <strain evidence="1 2">HN-E23</strain>
    </source>
</reference>
<accession>A0A3N5D7G0</accession>
<keyword evidence="2" id="KW-1185">Reference proteome</keyword>
<dbReference type="OrthoDB" id="7574003at2"/>
<sequence length="156" mass="16747">MSDKHVRPNSKRLTDADARHLLADGLLRACHRDGPSRVALETGCDEKTIRRARDEETTLKLGCAWNLLDVDVHALDAIAAAKGVMIVPLMDAADDIIASAGAAIHRIGQNRAAGSDGGSSETDRELIDSEAENDALLAACLERRSRISQAKLRRAA</sequence>
<gene>
    <name evidence="1" type="ORF">EG799_01600</name>
</gene>
<comment type="caution">
    <text evidence="1">The sequence shown here is derived from an EMBL/GenBank/DDBJ whole genome shotgun (WGS) entry which is preliminary data.</text>
</comment>
<proteinExistence type="predicted"/>
<name>A0A3N5D7G0_9SPHN</name>
<evidence type="ECO:0000313" key="1">
    <source>
        <dbReference type="EMBL" id="RPF70468.1"/>
    </source>
</evidence>
<organism evidence="1 2">
    <name type="scientific">Aurantiacibacter spongiae</name>
    <dbReference type="NCBI Taxonomy" id="2488860"/>
    <lineage>
        <taxon>Bacteria</taxon>
        <taxon>Pseudomonadati</taxon>
        <taxon>Pseudomonadota</taxon>
        <taxon>Alphaproteobacteria</taxon>
        <taxon>Sphingomonadales</taxon>
        <taxon>Erythrobacteraceae</taxon>
        <taxon>Aurantiacibacter</taxon>
    </lineage>
</organism>
<dbReference type="EMBL" id="RPFZ01000001">
    <property type="protein sequence ID" value="RPF70468.1"/>
    <property type="molecule type" value="Genomic_DNA"/>
</dbReference>
<protein>
    <submittedName>
        <fullName evidence="1">Uncharacterized protein</fullName>
    </submittedName>
</protein>
<dbReference type="Proteomes" id="UP000275232">
    <property type="component" value="Unassembled WGS sequence"/>
</dbReference>
<dbReference type="RefSeq" id="WP_123877963.1">
    <property type="nucleotide sequence ID" value="NZ_RPFZ01000001.1"/>
</dbReference>